<dbReference type="Gene3D" id="1.10.510.10">
    <property type="entry name" value="Transferase(Phosphotransferase) domain 1"/>
    <property type="match status" value="1"/>
</dbReference>
<sequence>QDDRYLAPEVHNKQQQDLSGKKKADAWSFGIVVWEMFSCRAPFESVPTTALATVIGAGDDRTCHPPIPADTEFGMLKVILLNSWFVDAKLRSSFANYTKLAADLQKEVTDASESAEDKLAFWMTECKRWGAVNQ</sequence>
<comment type="caution">
    <text evidence="2">The sequence shown here is derived from an EMBL/GenBank/DDBJ whole genome shotgun (WGS) entry which is preliminary data.</text>
</comment>
<evidence type="ECO:0000313" key="2">
    <source>
        <dbReference type="EMBL" id="GMT22129.1"/>
    </source>
</evidence>
<dbReference type="InterPro" id="IPR011009">
    <property type="entry name" value="Kinase-like_dom_sf"/>
</dbReference>
<name>A0AAV5VRD8_9BILA</name>
<organism evidence="2 3">
    <name type="scientific">Pristionchus fissidentatus</name>
    <dbReference type="NCBI Taxonomy" id="1538716"/>
    <lineage>
        <taxon>Eukaryota</taxon>
        <taxon>Metazoa</taxon>
        <taxon>Ecdysozoa</taxon>
        <taxon>Nematoda</taxon>
        <taxon>Chromadorea</taxon>
        <taxon>Rhabditida</taxon>
        <taxon>Rhabditina</taxon>
        <taxon>Diplogasteromorpha</taxon>
        <taxon>Diplogasteroidea</taxon>
        <taxon>Neodiplogasteridae</taxon>
        <taxon>Pristionchus</taxon>
    </lineage>
</organism>
<dbReference type="Pfam" id="PF07714">
    <property type="entry name" value="PK_Tyr_Ser-Thr"/>
    <property type="match status" value="1"/>
</dbReference>
<keyword evidence="3" id="KW-1185">Reference proteome</keyword>
<dbReference type="InterPro" id="IPR001245">
    <property type="entry name" value="Ser-Thr/Tyr_kinase_cat_dom"/>
</dbReference>
<dbReference type="GO" id="GO:0004672">
    <property type="term" value="F:protein kinase activity"/>
    <property type="evidence" value="ECO:0007669"/>
    <property type="project" value="InterPro"/>
</dbReference>
<dbReference type="EMBL" id="BTSY01000004">
    <property type="protein sequence ID" value="GMT22129.1"/>
    <property type="molecule type" value="Genomic_DNA"/>
</dbReference>
<dbReference type="Proteomes" id="UP001432322">
    <property type="component" value="Unassembled WGS sequence"/>
</dbReference>
<protein>
    <recommendedName>
        <fullName evidence="1">Protein kinase domain-containing protein</fullName>
    </recommendedName>
</protein>
<gene>
    <name evidence="2" type="ORF">PFISCL1PPCAC_13426</name>
</gene>
<dbReference type="SUPFAM" id="SSF56112">
    <property type="entry name" value="Protein kinase-like (PK-like)"/>
    <property type="match status" value="1"/>
</dbReference>
<evidence type="ECO:0000259" key="1">
    <source>
        <dbReference type="PROSITE" id="PS50011"/>
    </source>
</evidence>
<proteinExistence type="predicted"/>
<dbReference type="PROSITE" id="PS50011">
    <property type="entry name" value="PROTEIN_KINASE_DOM"/>
    <property type="match status" value="1"/>
</dbReference>
<evidence type="ECO:0000313" key="3">
    <source>
        <dbReference type="Proteomes" id="UP001432322"/>
    </source>
</evidence>
<reference evidence="2" key="1">
    <citation type="submission" date="2023-10" db="EMBL/GenBank/DDBJ databases">
        <title>Genome assembly of Pristionchus species.</title>
        <authorList>
            <person name="Yoshida K."/>
            <person name="Sommer R.J."/>
        </authorList>
    </citation>
    <scope>NUCLEOTIDE SEQUENCE</scope>
    <source>
        <strain evidence="2">RS5133</strain>
    </source>
</reference>
<accession>A0AAV5VRD8</accession>
<feature type="domain" description="Protein kinase" evidence="1">
    <location>
        <begin position="1"/>
        <end position="104"/>
    </location>
</feature>
<dbReference type="GO" id="GO:0005524">
    <property type="term" value="F:ATP binding"/>
    <property type="evidence" value="ECO:0007669"/>
    <property type="project" value="InterPro"/>
</dbReference>
<dbReference type="InterPro" id="IPR000719">
    <property type="entry name" value="Prot_kinase_dom"/>
</dbReference>
<dbReference type="AlphaFoldDB" id="A0AAV5VRD8"/>
<feature type="non-terminal residue" evidence="2">
    <location>
        <position position="1"/>
    </location>
</feature>